<keyword evidence="7" id="KW-1185">Reference proteome</keyword>
<dbReference type="Proteomes" id="UP000269721">
    <property type="component" value="Unassembled WGS sequence"/>
</dbReference>
<evidence type="ECO:0000313" key="7">
    <source>
        <dbReference type="Proteomes" id="UP000269721"/>
    </source>
</evidence>
<proteinExistence type="predicted"/>
<evidence type="ECO:0000256" key="2">
    <source>
        <dbReference type="ARBA" id="ARBA00022989"/>
    </source>
</evidence>
<feature type="region of interest" description="Disordered" evidence="4">
    <location>
        <begin position="24"/>
        <end position="43"/>
    </location>
</feature>
<dbReference type="Gene3D" id="1.20.1560.10">
    <property type="entry name" value="ABC transporter type 1, transmembrane domain"/>
    <property type="match status" value="1"/>
</dbReference>
<keyword evidence="3 5" id="KW-0472">Membrane</keyword>
<dbReference type="InterPro" id="IPR036640">
    <property type="entry name" value="ABC1_TM_sf"/>
</dbReference>
<evidence type="ECO:0000256" key="5">
    <source>
        <dbReference type="SAM" id="Phobius"/>
    </source>
</evidence>
<evidence type="ECO:0000256" key="1">
    <source>
        <dbReference type="ARBA" id="ARBA00022692"/>
    </source>
</evidence>
<gene>
    <name evidence="6" type="ORF">BDK51DRAFT_38043</name>
</gene>
<feature type="transmembrane region" description="Helical" evidence="5">
    <location>
        <begin position="78"/>
        <end position="99"/>
    </location>
</feature>
<dbReference type="GO" id="GO:0016020">
    <property type="term" value="C:membrane"/>
    <property type="evidence" value="ECO:0007669"/>
    <property type="project" value="InterPro"/>
</dbReference>
<evidence type="ECO:0000256" key="3">
    <source>
        <dbReference type="ARBA" id="ARBA00023136"/>
    </source>
</evidence>
<dbReference type="EMBL" id="KZ997776">
    <property type="protein sequence ID" value="RKO86967.1"/>
    <property type="molecule type" value="Genomic_DNA"/>
</dbReference>
<dbReference type="OrthoDB" id="2161066at2759"/>
<name>A0A4V1IQL4_9FUNG</name>
<organism evidence="6 7">
    <name type="scientific">Blyttiomyces helicus</name>
    <dbReference type="NCBI Taxonomy" id="388810"/>
    <lineage>
        <taxon>Eukaryota</taxon>
        <taxon>Fungi</taxon>
        <taxon>Fungi incertae sedis</taxon>
        <taxon>Chytridiomycota</taxon>
        <taxon>Chytridiomycota incertae sedis</taxon>
        <taxon>Chytridiomycetes</taxon>
        <taxon>Chytridiomycetes incertae sedis</taxon>
        <taxon>Blyttiomyces</taxon>
    </lineage>
</organism>
<sequence length="225" mass="23285">MGGGDIFDLRSRSVLPLDSVVSTGSLSDEGKGPGSAAAPHLGPVLGHRQSVTRGSRGADAFAVLLLPQTLLPHLDPSFMSSGVGFAFCLVGFNLGASLLGRTSEELTEKLAVITKCGEGLCGFVCVYEGVGHTNAMDPRSSSHFDPMKEFDTGRVLNMINVDAPSVGNCVRTCNLVWSAPVQIAVSLVLLNNLIGVGTWAGFGVVVVAFGIQGAITPNGGKSGWR</sequence>
<protein>
    <submittedName>
        <fullName evidence="6">Uncharacterized protein</fullName>
    </submittedName>
</protein>
<evidence type="ECO:0000256" key="4">
    <source>
        <dbReference type="SAM" id="MobiDB-lite"/>
    </source>
</evidence>
<keyword evidence="2 5" id="KW-1133">Transmembrane helix</keyword>
<accession>A0A4V1IQL4</accession>
<keyword evidence="1 5" id="KW-0812">Transmembrane</keyword>
<evidence type="ECO:0000313" key="6">
    <source>
        <dbReference type="EMBL" id="RKO86967.1"/>
    </source>
</evidence>
<feature type="transmembrane region" description="Helical" evidence="5">
    <location>
        <begin position="193"/>
        <end position="215"/>
    </location>
</feature>
<dbReference type="AlphaFoldDB" id="A0A4V1IQL4"/>
<dbReference type="GO" id="GO:0005524">
    <property type="term" value="F:ATP binding"/>
    <property type="evidence" value="ECO:0007669"/>
    <property type="project" value="InterPro"/>
</dbReference>
<reference evidence="7" key="1">
    <citation type="journal article" date="2018" name="Nat. Microbiol.">
        <title>Leveraging single-cell genomics to expand the fungal tree of life.</title>
        <authorList>
            <person name="Ahrendt S.R."/>
            <person name="Quandt C.A."/>
            <person name="Ciobanu D."/>
            <person name="Clum A."/>
            <person name="Salamov A."/>
            <person name="Andreopoulos B."/>
            <person name="Cheng J.F."/>
            <person name="Woyke T."/>
            <person name="Pelin A."/>
            <person name="Henrissat B."/>
            <person name="Reynolds N.K."/>
            <person name="Benny G.L."/>
            <person name="Smith M.E."/>
            <person name="James T.Y."/>
            <person name="Grigoriev I.V."/>
        </authorList>
    </citation>
    <scope>NUCLEOTIDE SEQUENCE [LARGE SCALE GENOMIC DNA]</scope>
</reference>